<organism evidence="2 3">
    <name type="scientific">Cloeon dipterum</name>
    <dbReference type="NCBI Taxonomy" id="197152"/>
    <lineage>
        <taxon>Eukaryota</taxon>
        <taxon>Metazoa</taxon>
        <taxon>Ecdysozoa</taxon>
        <taxon>Arthropoda</taxon>
        <taxon>Hexapoda</taxon>
        <taxon>Insecta</taxon>
        <taxon>Pterygota</taxon>
        <taxon>Palaeoptera</taxon>
        <taxon>Ephemeroptera</taxon>
        <taxon>Pisciforma</taxon>
        <taxon>Baetidae</taxon>
        <taxon>Cloeon</taxon>
    </lineage>
</organism>
<evidence type="ECO:0000256" key="1">
    <source>
        <dbReference type="SAM" id="Phobius"/>
    </source>
</evidence>
<protein>
    <submittedName>
        <fullName evidence="2">Uncharacterized protein</fullName>
    </submittedName>
</protein>
<proteinExistence type="predicted"/>
<sequence>MTALNESFILQSKINEFESKLTEHMNNVKLRMQAFADSLLSNRLGHTFSNGSSSMILDEMSSVQGSQSTLQSICESFVFSVQIIMVHLSNLNVLSVLGFLMMFLMIACLLSNGFPDCNDPSSSFWCLIITETKVDPFE</sequence>
<dbReference type="AlphaFoldDB" id="A0A8S1DIN8"/>
<keyword evidence="1" id="KW-0812">Transmembrane</keyword>
<keyword evidence="3" id="KW-1185">Reference proteome</keyword>
<reference evidence="2 3" key="1">
    <citation type="submission" date="2020-04" db="EMBL/GenBank/DDBJ databases">
        <authorList>
            <person name="Alioto T."/>
            <person name="Alioto T."/>
            <person name="Gomez Garrido J."/>
        </authorList>
    </citation>
    <scope>NUCLEOTIDE SEQUENCE [LARGE SCALE GENOMIC DNA]</scope>
</reference>
<dbReference type="EMBL" id="CADEPI010000210">
    <property type="protein sequence ID" value="CAB3380500.1"/>
    <property type="molecule type" value="Genomic_DNA"/>
</dbReference>
<feature type="transmembrane region" description="Helical" evidence="1">
    <location>
        <begin position="91"/>
        <end position="114"/>
    </location>
</feature>
<keyword evidence="1" id="KW-0472">Membrane</keyword>
<evidence type="ECO:0000313" key="2">
    <source>
        <dbReference type="EMBL" id="CAB3380500.1"/>
    </source>
</evidence>
<gene>
    <name evidence="2" type="ORF">CLODIP_2_CD15373</name>
</gene>
<dbReference type="Proteomes" id="UP000494165">
    <property type="component" value="Unassembled WGS sequence"/>
</dbReference>
<evidence type="ECO:0000313" key="3">
    <source>
        <dbReference type="Proteomes" id="UP000494165"/>
    </source>
</evidence>
<accession>A0A8S1DIN8</accession>
<name>A0A8S1DIN8_9INSE</name>
<keyword evidence="1" id="KW-1133">Transmembrane helix</keyword>
<comment type="caution">
    <text evidence="2">The sequence shown here is derived from an EMBL/GenBank/DDBJ whole genome shotgun (WGS) entry which is preliminary data.</text>
</comment>